<dbReference type="InterPro" id="IPR045864">
    <property type="entry name" value="aa-tRNA-synth_II/BPL/LPL"/>
</dbReference>
<dbReference type="InterPro" id="IPR036621">
    <property type="entry name" value="Anticodon-bd_dom_sf"/>
</dbReference>
<keyword evidence="3 7" id="KW-0547">Nucleotide-binding</keyword>
<dbReference type="InterPro" id="IPR006195">
    <property type="entry name" value="aa-tRNA-synth_II"/>
</dbReference>
<comment type="subunit">
    <text evidence="7">Homodimer.</text>
</comment>
<dbReference type="SUPFAM" id="SSF64586">
    <property type="entry name" value="C-terminal domain of ProRS"/>
    <property type="match status" value="1"/>
</dbReference>
<comment type="subcellular location">
    <subcellularLocation>
        <location evidence="7">Cytoplasm</location>
    </subcellularLocation>
</comment>
<evidence type="ECO:0000256" key="7">
    <source>
        <dbReference type="HAMAP-Rule" id="MF_01571"/>
    </source>
</evidence>
<evidence type="ECO:0000259" key="8">
    <source>
        <dbReference type="PROSITE" id="PS50862"/>
    </source>
</evidence>
<dbReference type="EMBL" id="JAASQP010000001">
    <property type="protein sequence ID" value="NIJ22895.1"/>
    <property type="molecule type" value="Genomic_DNA"/>
</dbReference>
<reference evidence="9 10" key="1">
    <citation type="submission" date="2020-03" db="EMBL/GenBank/DDBJ databases">
        <title>Genomic Encyclopedia of Type Strains, Phase IV (KMG-IV): sequencing the most valuable type-strain genomes for metagenomic binning, comparative biology and taxonomic classification.</title>
        <authorList>
            <person name="Goeker M."/>
        </authorList>
    </citation>
    <scope>NUCLEOTIDE SEQUENCE [LARGE SCALE GENOMIC DNA]</scope>
    <source>
        <strain evidence="9 10">DSM 22753</strain>
    </source>
</reference>
<evidence type="ECO:0000256" key="4">
    <source>
        <dbReference type="ARBA" id="ARBA00022840"/>
    </source>
</evidence>
<dbReference type="CDD" id="cd00778">
    <property type="entry name" value="ProRS_core_arch_euk"/>
    <property type="match status" value="1"/>
</dbReference>
<evidence type="ECO:0000256" key="1">
    <source>
        <dbReference type="ARBA" id="ARBA00022490"/>
    </source>
</evidence>
<gene>
    <name evidence="7" type="primary">proS</name>
    <name evidence="9" type="ORF">FHT01_000437</name>
</gene>
<dbReference type="SMART" id="SM00946">
    <property type="entry name" value="ProRS-C_1"/>
    <property type="match status" value="1"/>
</dbReference>
<sequence length="509" mass="56485">MIKRALNVTREADFSAWYQAVIAEADLAEESGVRGCMVIRPWGYGIWERIQRLLDDRIKATGHENCYFPLFIPLSYFEKEAEHVEGFAKEMAVVTHHRLKSDGAGRLVVDPDAKLEEPLVVRPTSETVIGAAFSRWVQSWRDLPVLINQWANVVRWEMRTRMFLRTSEFLWQEGHTAHATEAEARDETLKMLEVYRSFAEDCLAMPVVAGEKPENERFPGAVATYSIEAMMQDGKALQAGTSHFLGTTFSSAQNIRFQNAEGQLELAQTTSWGVSTRMIGGVIMVHGDDDGLRVPPRIAPWQVVIVPMLRDTDEDAALIDYCKALQTDLAKQSALGEPVRALLDLKPAKAATKRWGWVKKGAPIVVEVGGRDMAGGNVSVIRRDRLYRADGKLDSVVVAQGDFVAGIGAMLEDVQSSLHSEARARLDANITRDVTDFAAMERAFDGRYPGWVEVQWSKPTGAELDAVVERLKALKLTVRNVPGEAEAADGACIFTGKPAVERILVARAY</sequence>
<dbReference type="PANTHER" id="PTHR43382">
    <property type="entry name" value="PROLYL-TRNA SYNTHETASE"/>
    <property type="match status" value="1"/>
</dbReference>
<dbReference type="InterPro" id="IPR033721">
    <property type="entry name" value="ProRS_core_arch_euk"/>
</dbReference>
<dbReference type="RefSeq" id="WP_140048089.1">
    <property type="nucleotide sequence ID" value="NZ_BAAAEV010000001.1"/>
</dbReference>
<dbReference type="InterPro" id="IPR004499">
    <property type="entry name" value="Pro-tRNA-ligase_IIa_arc-type"/>
</dbReference>
<dbReference type="InterPro" id="IPR004154">
    <property type="entry name" value="Anticodon-bd"/>
</dbReference>
<dbReference type="InterPro" id="IPR002314">
    <property type="entry name" value="aa-tRNA-synt_IIb"/>
</dbReference>
<feature type="domain" description="Aminoacyl-transfer RNA synthetases class-II family profile" evidence="8">
    <location>
        <begin position="29"/>
        <end position="295"/>
    </location>
</feature>
<keyword evidence="5 7" id="KW-0648">Protein biosynthesis</keyword>
<proteinExistence type="inferred from homology"/>
<dbReference type="GO" id="GO:0004827">
    <property type="term" value="F:proline-tRNA ligase activity"/>
    <property type="evidence" value="ECO:0007669"/>
    <property type="project" value="UniProtKB-EC"/>
</dbReference>
<comment type="catalytic activity">
    <reaction evidence="7">
        <text>tRNA(Pro) + L-proline + ATP = L-prolyl-tRNA(Pro) + AMP + diphosphate</text>
        <dbReference type="Rhea" id="RHEA:14305"/>
        <dbReference type="Rhea" id="RHEA-COMP:9700"/>
        <dbReference type="Rhea" id="RHEA-COMP:9702"/>
        <dbReference type="ChEBI" id="CHEBI:30616"/>
        <dbReference type="ChEBI" id="CHEBI:33019"/>
        <dbReference type="ChEBI" id="CHEBI:60039"/>
        <dbReference type="ChEBI" id="CHEBI:78442"/>
        <dbReference type="ChEBI" id="CHEBI:78532"/>
        <dbReference type="ChEBI" id="CHEBI:456215"/>
        <dbReference type="EC" id="6.1.1.15"/>
    </reaction>
</comment>
<dbReference type="SUPFAM" id="SSF55681">
    <property type="entry name" value="Class II aaRS and biotin synthetases"/>
    <property type="match status" value="1"/>
</dbReference>
<evidence type="ECO:0000256" key="5">
    <source>
        <dbReference type="ARBA" id="ARBA00022917"/>
    </source>
</evidence>
<dbReference type="HAMAP" id="MF_01571">
    <property type="entry name" value="Pro_tRNA_synth_type3"/>
    <property type="match status" value="1"/>
</dbReference>
<protein>
    <recommendedName>
        <fullName evidence="7">Proline--tRNA ligase</fullName>
        <ecNumber evidence="7">6.1.1.15</ecNumber>
    </recommendedName>
    <alternativeName>
        <fullName evidence="7">Prolyl-tRNA synthetase</fullName>
        <shortName evidence="7">ProRS</shortName>
    </alternativeName>
</protein>
<keyword evidence="10" id="KW-1185">Reference proteome</keyword>
<dbReference type="SUPFAM" id="SSF52954">
    <property type="entry name" value="Class II aaRS ABD-related"/>
    <property type="match status" value="1"/>
</dbReference>
<evidence type="ECO:0000313" key="9">
    <source>
        <dbReference type="EMBL" id="NIJ22895.1"/>
    </source>
</evidence>
<keyword evidence="6 7" id="KW-0030">Aminoacyl-tRNA synthetase</keyword>
<dbReference type="Pfam" id="PF03129">
    <property type="entry name" value="HGTP_anticodon"/>
    <property type="match status" value="1"/>
</dbReference>
<dbReference type="PROSITE" id="PS50862">
    <property type="entry name" value="AA_TRNA_LIGASE_II"/>
    <property type="match status" value="1"/>
</dbReference>
<evidence type="ECO:0000313" key="10">
    <source>
        <dbReference type="Proteomes" id="UP000788153"/>
    </source>
</evidence>
<evidence type="ECO:0000256" key="6">
    <source>
        <dbReference type="ARBA" id="ARBA00023146"/>
    </source>
</evidence>
<dbReference type="InterPro" id="IPR016061">
    <property type="entry name" value="Pro-tRNA_ligase_II_C"/>
</dbReference>
<dbReference type="Proteomes" id="UP000788153">
    <property type="component" value="Unassembled WGS sequence"/>
</dbReference>
<dbReference type="NCBIfam" id="TIGR00408">
    <property type="entry name" value="proS_fam_I"/>
    <property type="match status" value="1"/>
</dbReference>
<keyword evidence="2 7" id="KW-0436">Ligase</keyword>
<dbReference type="Pfam" id="PF00587">
    <property type="entry name" value="tRNA-synt_2b"/>
    <property type="match status" value="1"/>
</dbReference>
<comment type="caution">
    <text evidence="9">The sequence shown here is derived from an EMBL/GenBank/DDBJ whole genome shotgun (WGS) entry which is preliminary data.</text>
</comment>
<keyword evidence="4 7" id="KW-0067">ATP-binding</keyword>
<accession>A0ABX0TX79</accession>
<keyword evidence="1 7" id="KW-0963">Cytoplasm</keyword>
<evidence type="ECO:0000256" key="3">
    <source>
        <dbReference type="ARBA" id="ARBA00022741"/>
    </source>
</evidence>
<comment type="function">
    <text evidence="7">Catalyzes the attachment of proline to tRNA(Pro) in a two-step reaction: proline is first activated by ATP to form Pro-AMP and then transferred to the acceptor end of tRNA(Pro).</text>
</comment>
<dbReference type="Gene3D" id="3.30.930.10">
    <property type="entry name" value="Bira Bifunctional Protein, Domain 2"/>
    <property type="match status" value="1"/>
</dbReference>
<dbReference type="Gene3D" id="3.40.50.800">
    <property type="entry name" value="Anticodon-binding domain"/>
    <property type="match status" value="1"/>
</dbReference>
<name>A0ABX0TX79_9SPHN</name>
<dbReference type="PANTHER" id="PTHR43382:SF2">
    <property type="entry name" value="BIFUNCTIONAL GLUTAMATE_PROLINE--TRNA LIGASE"/>
    <property type="match status" value="1"/>
</dbReference>
<comment type="similarity">
    <text evidence="7">Belongs to the class-II aminoacyl-tRNA synthetase family. ProS type 3 subfamily.</text>
</comment>
<comment type="domain">
    <text evidence="7">Consists of three domains: the N-terminal catalytic domain, the anticodon-binding domain and the C-terminal extension.</text>
</comment>
<organism evidence="9 10">
    <name type="scientific">Sphingomonas japonica</name>
    <dbReference type="NCBI Taxonomy" id="511662"/>
    <lineage>
        <taxon>Bacteria</taxon>
        <taxon>Pseudomonadati</taxon>
        <taxon>Pseudomonadota</taxon>
        <taxon>Alphaproteobacteria</taxon>
        <taxon>Sphingomonadales</taxon>
        <taxon>Sphingomonadaceae</taxon>
        <taxon>Sphingomonas</taxon>
    </lineage>
</organism>
<evidence type="ECO:0000256" key="2">
    <source>
        <dbReference type="ARBA" id="ARBA00022598"/>
    </source>
</evidence>
<dbReference type="InterPro" id="IPR017449">
    <property type="entry name" value="Pro-tRNA_synth_II"/>
</dbReference>
<dbReference type="Gene3D" id="3.30.110.30">
    <property type="entry name" value="C-terminal domain of ProRS"/>
    <property type="match status" value="1"/>
</dbReference>
<dbReference type="EC" id="6.1.1.15" evidence="7"/>